<dbReference type="PANTHER" id="PTHR42891">
    <property type="entry name" value="D-GLYCERO-BETA-D-MANNO-HEPTOSE-1,7-BISPHOSPHATE 7-PHOSPHATASE"/>
    <property type="match status" value="1"/>
</dbReference>
<dbReference type="EMBL" id="CAXAQS010000873">
    <property type="protein sequence ID" value="CAK9253508.1"/>
    <property type="molecule type" value="Genomic_DNA"/>
</dbReference>
<organism evidence="1 2">
    <name type="scientific">Sphagnum jensenii</name>
    <dbReference type="NCBI Taxonomy" id="128206"/>
    <lineage>
        <taxon>Eukaryota</taxon>
        <taxon>Viridiplantae</taxon>
        <taxon>Streptophyta</taxon>
        <taxon>Embryophyta</taxon>
        <taxon>Bryophyta</taxon>
        <taxon>Sphagnophytina</taxon>
        <taxon>Sphagnopsida</taxon>
        <taxon>Sphagnales</taxon>
        <taxon>Sphagnaceae</taxon>
        <taxon>Sphagnum</taxon>
    </lineage>
</organism>
<reference evidence="1" key="1">
    <citation type="submission" date="2024-02" db="EMBL/GenBank/DDBJ databases">
        <authorList>
            <consortium name="ELIXIR-Norway"/>
            <consortium name="Elixir Norway"/>
        </authorList>
    </citation>
    <scope>NUCLEOTIDE SEQUENCE</scope>
</reference>
<dbReference type="Proteomes" id="UP001497444">
    <property type="component" value="Unassembled WGS sequence"/>
</dbReference>
<protein>
    <recommendedName>
        <fullName evidence="3">D,D-heptose 1,7-bisphosphate phosphatase</fullName>
    </recommendedName>
</protein>
<dbReference type="InterPro" id="IPR023214">
    <property type="entry name" value="HAD_sf"/>
</dbReference>
<dbReference type="InterPro" id="IPR004446">
    <property type="entry name" value="Heptose_bisP_phosphatase"/>
</dbReference>
<keyword evidence="2" id="KW-1185">Reference proteome</keyword>
<dbReference type="InterPro" id="IPR006549">
    <property type="entry name" value="HAD-SF_hydro_IIIA"/>
</dbReference>
<dbReference type="Pfam" id="PF13242">
    <property type="entry name" value="Hydrolase_like"/>
    <property type="match status" value="1"/>
</dbReference>
<dbReference type="InterPro" id="IPR036412">
    <property type="entry name" value="HAD-like_sf"/>
</dbReference>
<sequence length="147" mass="17220">MILRSRPWRRFIFYPEVFYWLGRIAREFDYELVLVTNQDGLGTSAFPDEPFFTTHRFIMNVFEGEKIHFSAEHIDRTYPYENKPTRKPGTGMLTQYFSPDYDLKNSFVIGDRITDVVLAKNLGAKAFWLNDGRGLGVGEIKENQRNP</sequence>
<evidence type="ECO:0000313" key="2">
    <source>
        <dbReference type="Proteomes" id="UP001497444"/>
    </source>
</evidence>
<accession>A0ABP0VGC9</accession>
<dbReference type="NCBIfam" id="TIGR01662">
    <property type="entry name" value="HAD-SF-IIIA"/>
    <property type="match status" value="1"/>
</dbReference>
<comment type="caution">
    <text evidence="1">The sequence shown here is derived from an EMBL/GenBank/DDBJ whole genome shotgun (WGS) entry which is preliminary data.</text>
</comment>
<gene>
    <name evidence="1" type="ORF">CSSPJE1EN1_LOCUS28886</name>
</gene>
<proteinExistence type="predicted"/>
<name>A0ABP0VGC9_9BRYO</name>
<dbReference type="SUPFAM" id="SSF56784">
    <property type="entry name" value="HAD-like"/>
    <property type="match status" value="1"/>
</dbReference>
<evidence type="ECO:0008006" key="3">
    <source>
        <dbReference type="Google" id="ProtNLM"/>
    </source>
</evidence>
<dbReference type="Gene3D" id="3.40.50.1000">
    <property type="entry name" value="HAD superfamily/HAD-like"/>
    <property type="match status" value="1"/>
</dbReference>
<evidence type="ECO:0000313" key="1">
    <source>
        <dbReference type="EMBL" id="CAK9253508.1"/>
    </source>
</evidence>
<dbReference type="PANTHER" id="PTHR42891:SF1">
    <property type="entry name" value="D-GLYCERO-BETA-D-MANNO-HEPTOSE-1,7-BISPHOSPHATE 7-PHOSPHATASE"/>
    <property type="match status" value="1"/>
</dbReference>